<gene>
    <name evidence="3" type="ORF">QBC40DRAFT_327764</name>
</gene>
<accession>A0AAN6XGR5</accession>
<organism evidence="3 4">
    <name type="scientific">Triangularia verruculosa</name>
    <dbReference type="NCBI Taxonomy" id="2587418"/>
    <lineage>
        <taxon>Eukaryota</taxon>
        <taxon>Fungi</taxon>
        <taxon>Dikarya</taxon>
        <taxon>Ascomycota</taxon>
        <taxon>Pezizomycotina</taxon>
        <taxon>Sordariomycetes</taxon>
        <taxon>Sordariomycetidae</taxon>
        <taxon>Sordariales</taxon>
        <taxon>Podosporaceae</taxon>
        <taxon>Triangularia</taxon>
    </lineage>
</organism>
<protein>
    <submittedName>
        <fullName evidence="3">Uncharacterized protein</fullName>
    </submittedName>
</protein>
<evidence type="ECO:0000313" key="3">
    <source>
        <dbReference type="EMBL" id="KAK4199961.1"/>
    </source>
</evidence>
<keyword evidence="4" id="KW-1185">Reference proteome</keyword>
<dbReference type="EMBL" id="MU863925">
    <property type="protein sequence ID" value="KAK4199961.1"/>
    <property type="molecule type" value="Genomic_DNA"/>
</dbReference>
<feature type="region of interest" description="Disordered" evidence="1">
    <location>
        <begin position="296"/>
        <end position="331"/>
    </location>
</feature>
<keyword evidence="2" id="KW-0812">Transmembrane</keyword>
<reference evidence="3" key="1">
    <citation type="journal article" date="2023" name="Mol. Phylogenet. Evol.">
        <title>Genome-scale phylogeny and comparative genomics of the fungal order Sordariales.</title>
        <authorList>
            <person name="Hensen N."/>
            <person name="Bonometti L."/>
            <person name="Westerberg I."/>
            <person name="Brannstrom I.O."/>
            <person name="Guillou S."/>
            <person name="Cros-Aarteil S."/>
            <person name="Calhoun S."/>
            <person name="Haridas S."/>
            <person name="Kuo A."/>
            <person name="Mondo S."/>
            <person name="Pangilinan J."/>
            <person name="Riley R."/>
            <person name="LaButti K."/>
            <person name="Andreopoulos B."/>
            <person name="Lipzen A."/>
            <person name="Chen C."/>
            <person name="Yan M."/>
            <person name="Daum C."/>
            <person name="Ng V."/>
            <person name="Clum A."/>
            <person name="Steindorff A."/>
            <person name="Ohm R.A."/>
            <person name="Martin F."/>
            <person name="Silar P."/>
            <person name="Natvig D.O."/>
            <person name="Lalanne C."/>
            <person name="Gautier V."/>
            <person name="Ament-Velasquez S.L."/>
            <person name="Kruys A."/>
            <person name="Hutchinson M.I."/>
            <person name="Powell A.J."/>
            <person name="Barry K."/>
            <person name="Miller A.N."/>
            <person name="Grigoriev I.V."/>
            <person name="Debuchy R."/>
            <person name="Gladieux P."/>
            <person name="Hiltunen Thoren M."/>
            <person name="Johannesson H."/>
        </authorList>
    </citation>
    <scope>NUCLEOTIDE SEQUENCE</scope>
    <source>
        <strain evidence="3">CBS 315.58</strain>
    </source>
</reference>
<feature type="region of interest" description="Disordered" evidence="1">
    <location>
        <begin position="119"/>
        <end position="243"/>
    </location>
</feature>
<proteinExistence type="predicted"/>
<evidence type="ECO:0000256" key="1">
    <source>
        <dbReference type="SAM" id="MobiDB-lite"/>
    </source>
</evidence>
<feature type="compositionally biased region" description="Basic and acidic residues" evidence="1">
    <location>
        <begin position="180"/>
        <end position="227"/>
    </location>
</feature>
<sequence>MCDCVPAFASGWSWHGDINGSASLTPPDFLIFVSPRKPARKMTLIDDIQEKTYPKPSASHFEPRPKLKTSAVTLRSSVFHNPFSFKSMGSSPGKLPAFLMITALFCVVTLGAASPFIAPEEHRPSETPHISPEQHRPAEVPHIAPDHPAYHPEISQPHHEPEEGQHRPERPTYCPSFPRPRHEFREEEHRPEERYQSGEQDRPEGYHPEGYHPEGLHHPENHPEVHIRSPLPQSPAPLPAGAYAPSTPCPPSIEGQWNCMLTSWQRCGSGIWSAVMPTAKGTQCAPGGISAQLKTVNAPDYPPAAEPEQPQPQPQPQGNTDGWGQGLPPRYSASGRLGVSMRLAGAAVAVAVMVGGLA</sequence>
<feature type="transmembrane region" description="Helical" evidence="2">
    <location>
        <begin position="95"/>
        <end position="118"/>
    </location>
</feature>
<feature type="compositionally biased region" description="Basic and acidic residues" evidence="1">
    <location>
        <begin position="119"/>
        <end position="170"/>
    </location>
</feature>
<evidence type="ECO:0000256" key="2">
    <source>
        <dbReference type="SAM" id="Phobius"/>
    </source>
</evidence>
<name>A0AAN6XGR5_9PEZI</name>
<keyword evidence="2" id="KW-0472">Membrane</keyword>
<keyword evidence="2" id="KW-1133">Transmembrane helix</keyword>
<comment type="caution">
    <text evidence="3">The sequence shown here is derived from an EMBL/GenBank/DDBJ whole genome shotgun (WGS) entry which is preliminary data.</text>
</comment>
<feature type="compositionally biased region" description="Pro residues" evidence="1">
    <location>
        <begin position="300"/>
        <end position="315"/>
    </location>
</feature>
<reference evidence="3" key="2">
    <citation type="submission" date="2023-05" db="EMBL/GenBank/DDBJ databases">
        <authorList>
            <consortium name="Lawrence Berkeley National Laboratory"/>
            <person name="Steindorff A."/>
            <person name="Hensen N."/>
            <person name="Bonometti L."/>
            <person name="Westerberg I."/>
            <person name="Brannstrom I.O."/>
            <person name="Guillou S."/>
            <person name="Cros-Aarteil S."/>
            <person name="Calhoun S."/>
            <person name="Haridas S."/>
            <person name="Kuo A."/>
            <person name="Mondo S."/>
            <person name="Pangilinan J."/>
            <person name="Riley R."/>
            <person name="Labutti K."/>
            <person name="Andreopoulos B."/>
            <person name="Lipzen A."/>
            <person name="Chen C."/>
            <person name="Yanf M."/>
            <person name="Daum C."/>
            <person name="Ng V."/>
            <person name="Clum A."/>
            <person name="Ohm R."/>
            <person name="Martin F."/>
            <person name="Silar P."/>
            <person name="Natvig D."/>
            <person name="Lalanne C."/>
            <person name="Gautier V."/>
            <person name="Ament-Velasquez S.L."/>
            <person name="Kruys A."/>
            <person name="Hutchinson M.I."/>
            <person name="Powell A.J."/>
            <person name="Barry K."/>
            <person name="Miller A.N."/>
            <person name="Grigoriev I.V."/>
            <person name="Debuchy R."/>
            <person name="Gladieux P."/>
            <person name="Thoren M.H."/>
            <person name="Johannesson H."/>
        </authorList>
    </citation>
    <scope>NUCLEOTIDE SEQUENCE</scope>
    <source>
        <strain evidence="3">CBS 315.58</strain>
    </source>
</reference>
<dbReference type="Proteomes" id="UP001303160">
    <property type="component" value="Unassembled WGS sequence"/>
</dbReference>
<dbReference type="AlphaFoldDB" id="A0AAN6XGR5"/>
<evidence type="ECO:0000313" key="4">
    <source>
        <dbReference type="Proteomes" id="UP001303160"/>
    </source>
</evidence>